<dbReference type="Pfam" id="PF05016">
    <property type="entry name" value="ParE_toxin"/>
    <property type="match status" value="1"/>
</dbReference>
<dbReference type="AlphaFoldDB" id="A0A1N6PVD9"/>
<dbReference type="PANTHER" id="PTHR35601">
    <property type="entry name" value="TOXIN RELE"/>
    <property type="match status" value="1"/>
</dbReference>
<accession>A0A1N6PVD9</accession>
<evidence type="ECO:0000256" key="1">
    <source>
        <dbReference type="ARBA" id="ARBA00006226"/>
    </source>
</evidence>
<reference evidence="4" key="1">
    <citation type="submission" date="2017-01" db="EMBL/GenBank/DDBJ databases">
        <authorList>
            <person name="Varghese N."/>
            <person name="Submissions S."/>
        </authorList>
    </citation>
    <scope>NUCLEOTIDE SEQUENCE [LARGE SCALE GENOMIC DNA]</scope>
    <source>
        <strain evidence="4">3bp</strain>
    </source>
</reference>
<dbReference type="GeneID" id="95683089"/>
<name>A0A1N6PVD9_9MICO</name>
<comment type="similarity">
    <text evidence="1">Belongs to the RelE toxin family.</text>
</comment>
<dbReference type="PANTHER" id="PTHR35601:SF1">
    <property type="entry name" value="TOXIN RELE"/>
    <property type="match status" value="1"/>
</dbReference>
<organism evidence="3 4">
    <name type="scientific">Cellulosimicrobium aquatile</name>
    <dbReference type="NCBI Taxonomy" id="1612203"/>
    <lineage>
        <taxon>Bacteria</taxon>
        <taxon>Bacillati</taxon>
        <taxon>Actinomycetota</taxon>
        <taxon>Actinomycetes</taxon>
        <taxon>Micrococcales</taxon>
        <taxon>Promicromonosporaceae</taxon>
        <taxon>Cellulosimicrobium</taxon>
    </lineage>
</organism>
<keyword evidence="2" id="KW-1277">Toxin-antitoxin system</keyword>
<proteinExistence type="inferred from homology"/>
<dbReference type="GO" id="GO:0004519">
    <property type="term" value="F:endonuclease activity"/>
    <property type="evidence" value="ECO:0007669"/>
    <property type="project" value="UniProtKB-KW"/>
</dbReference>
<gene>
    <name evidence="3" type="ORF">SAMN05518682_1140</name>
</gene>
<dbReference type="InterPro" id="IPR035093">
    <property type="entry name" value="RelE/ParE_toxin_dom_sf"/>
</dbReference>
<keyword evidence="3" id="KW-0255">Endonuclease</keyword>
<keyword evidence="4" id="KW-1185">Reference proteome</keyword>
<protein>
    <submittedName>
        <fullName evidence="3">mRNA-degrading endonuclease RelE, toxin component of the RelBE toxin-antitoxin system</fullName>
    </submittedName>
</protein>
<evidence type="ECO:0000313" key="3">
    <source>
        <dbReference type="EMBL" id="SIQ08246.1"/>
    </source>
</evidence>
<evidence type="ECO:0000256" key="2">
    <source>
        <dbReference type="ARBA" id="ARBA00022649"/>
    </source>
</evidence>
<evidence type="ECO:0000313" key="4">
    <source>
        <dbReference type="Proteomes" id="UP000186235"/>
    </source>
</evidence>
<dbReference type="RefSeq" id="WP_061269405.1">
    <property type="nucleotide sequence ID" value="NZ_FTMI01000002.1"/>
</dbReference>
<dbReference type="InterPro" id="IPR007712">
    <property type="entry name" value="RelE/ParE_toxin"/>
</dbReference>
<keyword evidence="3" id="KW-0540">Nuclease</keyword>
<dbReference type="EMBL" id="FTMI01000002">
    <property type="protein sequence ID" value="SIQ08246.1"/>
    <property type="molecule type" value="Genomic_DNA"/>
</dbReference>
<keyword evidence="3" id="KW-0378">Hydrolase</keyword>
<sequence>MTDDQTPAWRVEIAPAAERSLLRLPHKIAAAVVEFVTTTLPTNPERMSKPLRYELEGLRSARRGDYRVLFELDHDTGVLLVVRIAHRADAYR</sequence>
<dbReference type="Gene3D" id="3.30.2310.20">
    <property type="entry name" value="RelE-like"/>
    <property type="match status" value="1"/>
</dbReference>
<dbReference type="SUPFAM" id="SSF143011">
    <property type="entry name" value="RelE-like"/>
    <property type="match status" value="1"/>
</dbReference>
<dbReference type="Proteomes" id="UP000186235">
    <property type="component" value="Unassembled WGS sequence"/>
</dbReference>